<accession>B2AFV8</accession>
<dbReference type="RefSeq" id="XP_001904547.1">
    <property type="nucleotide sequence ID" value="XM_001904512.1"/>
</dbReference>
<protein>
    <submittedName>
        <fullName evidence="1">Podospora anserina S mat+ genomic DNA chromosome 6, supercontig 3</fullName>
    </submittedName>
</protein>
<dbReference type="HOGENOM" id="CLU_2672112_0_0_1"/>
<dbReference type="VEuPathDB" id="FungiDB:PODANS_0_230"/>
<dbReference type="KEGG" id="pan:PODANSg1569"/>
<dbReference type="GeneID" id="6188681"/>
<dbReference type="OrthoDB" id="4772172at2759"/>
<dbReference type="EMBL" id="CU633463">
    <property type="protein sequence ID" value="CAP62329.1"/>
    <property type="molecule type" value="Genomic_DNA"/>
</dbReference>
<reference evidence="1" key="1">
    <citation type="journal article" date="2008" name="Genome Biol.">
        <title>The genome sequence of the model ascomycete fungus Podospora anserina.</title>
        <authorList>
            <person name="Espagne E."/>
            <person name="Lespinet O."/>
            <person name="Malagnac F."/>
            <person name="Da Silva C."/>
            <person name="Jaillon O."/>
            <person name="Porcel B.M."/>
            <person name="Couloux A."/>
            <person name="Aury J.-M."/>
            <person name="Segurens B."/>
            <person name="Poulain J."/>
            <person name="Anthouard V."/>
            <person name="Grossetete S."/>
            <person name="Khalili H."/>
            <person name="Coppin E."/>
            <person name="Dequard-Chablat M."/>
            <person name="Picard M."/>
            <person name="Contamine V."/>
            <person name="Arnaise S."/>
            <person name="Bourdais A."/>
            <person name="Berteaux-Lecellier V."/>
            <person name="Gautheret D."/>
            <person name="de Vries R.P."/>
            <person name="Battaglia E."/>
            <person name="Coutinho P.M."/>
            <person name="Danchin E.G.J."/>
            <person name="Henrissat B."/>
            <person name="El Khoury R."/>
            <person name="Sainsard-Chanet A."/>
            <person name="Boivin A."/>
            <person name="Pinan-Lucarre B."/>
            <person name="Sellem C.H."/>
            <person name="Debuchy R."/>
            <person name="Wincker P."/>
            <person name="Weissenbach J."/>
            <person name="Silar P."/>
        </authorList>
    </citation>
    <scope>NUCLEOTIDE SEQUENCE [LARGE SCALE GENOMIC DNA]</scope>
    <source>
        <strain evidence="1">S mat+</strain>
    </source>
</reference>
<reference evidence="1" key="2">
    <citation type="submission" date="2008-07" db="EMBL/GenBank/DDBJ databases">
        <authorList>
            <person name="Genoscope - CEA"/>
        </authorList>
    </citation>
    <scope>NUCLEOTIDE SEQUENCE</scope>
    <source>
        <strain evidence="1">S mat+</strain>
    </source>
</reference>
<gene>
    <name evidence="1" type="ORF">PODANS_0_230</name>
</gene>
<proteinExistence type="predicted"/>
<organism evidence="1">
    <name type="scientific">Podospora anserina (strain S / ATCC MYA-4624 / DSM 980 / FGSC 10383)</name>
    <name type="common">Pleurage anserina</name>
    <dbReference type="NCBI Taxonomy" id="515849"/>
    <lineage>
        <taxon>Eukaryota</taxon>
        <taxon>Fungi</taxon>
        <taxon>Dikarya</taxon>
        <taxon>Ascomycota</taxon>
        <taxon>Pezizomycotina</taxon>
        <taxon>Sordariomycetes</taxon>
        <taxon>Sordariomycetidae</taxon>
        <taxon>Sordariales</taxon>
        <taxon>Podosporaceae</taxon>
        <taxon>Podospora</taxon>
        <taxon>Podospora anserina</taxon>
    </lineage>
</organism>
<dbReference type="AlphaFoldDB" id="B2AFV8"/>
<evidence type="ECO:0000313" key="1">
    <source>
        <dbReference type="EMBL" id="CAP62329.1"/>
    </source>
</evidence>
<sequence length="75" mass="8574">MYQWFKGRYPWSIEAALKKYGDVVRIAPNEIVFFTVQAQNGQSFLSLPSLGPPVLTSTYLSPRYPSKRHQGKARV</sequence>
<name>B2AFV8_PODAN</name>